<evidence type="ECO:0000256" key="1">
    <source>
        <dbReference type="ARBA" id="ARBA00022630"/>
    </source>
</evidence>
<keyword evidence="7" id="KW-1185">Reference proteome</keyword>
<dbReference type="InterPro" id="IPR036661">
    <property type="entry name" value="Luciferase-like_sf"/>
</dbReference>
<dbReference type="PANTHER" id="PTHR42847:SF4">
    <property type="entry name" value="ALKANESULFONATE MONOOXYGENASE-RELATED"/>
    <property type="match status" value="1"/>
</dbReference>
<dbReference type="Proteomes" id="UP000465361">
    <property type="component" value="Unassembled WGS sequence"/>
</dbReference>
<dbReference type="SUPFAM" id="SSF51679">
    <property type="entry name" value="Bacterial luciferase-like"/>
    <property type="match status" value="1"/>
</dbReference>
<dbReference type="RefSeq" id="WP_281352748.1">
    <property type="nucleotide sequence ID" value="NZ_BLKW01000004.1"/>
</dbReference>
<sequence length="123" mass="13149">MLAKEVATLDVFSGGRVELGLGAGWVRADYVQSGIAFEPASRRIVRLEEIIDIVKQLLAQGTCNFAGKHFTIADLESNPPPMQRGGPPILVGRGGRRILSMAARYEAAGPGADRRSAGGYLIR</sequence>
<organism evidence="6 7">
    <name type="scientific">Mycobacterium botniense</name>
    <dbReference type="NCBI Taxonomy" id="84962"/>
    <lineage>
        <taxon>Bacteria</taxon>
        <taxon>Bacillati</taxon>
        <taxon>Actinomycetota</taxon>
        <taxon>Actinomycetes</taxon>
        <taxon>Mycobacteriales</taxon>
        <taxon>Mycobacteriaceae</taxon>
        <taxon>Mycobacterium</taxon>
    </lineage>
</organism>
<reference evidence="6 7" key="1">
    <citation type="journal article" date="2019" name="Emerg. Microbes Infect.">
        <title>Comprehensive subspecies identification of 175 nontuberculous mycobacteria species based on 7547 genomic profiles.</title>
        <authorList>
            <person name="Matsumoto Y."/>
            <person name="Kinjo T."/>
            <person name="Motooka D."/>
            <person name="Nabeya D."/>
            <person name="Jung N."/>
            <person name="Uechi K."/>
            <person name="Horii T."/>
            <person name="Iida T."/>
            <person name="Fujita J."/>
            <person name="Nakamura S."/>
        </authorList>
    </citation>
    <scope>NUCLEOTIDE SEQUENCE [LARGE SCALE GENOMIC DNA]</scope>
    <source>
        <strain evidence="6 7">JCM 17322</strain>
    </source>
</reference>
<dbReference type="PANTHER" id="PTHR42847">
    <property type="entry name" value="ALKANESULFONATE MONOOXYGENASE"/>
    <property type="match status" value="1"/>
</dbReference>
<evidence type="ECO:0000313" key="7">
    <source>
        <dbReference type="Proteomes" id="UP000465361"/>
    </source>
</evidence>
<dbReference type="GO" id="GO:0008726">
    <property type="term" value="F:alkanesulfonate monooxygenase activity"/>
    <property type="evidence" value="ECO:0007669"/>
    <property type="project" value="TreeGrafter"/>
</dbReference>
<evidence type="ECO:0000256" key="3">
    <source>
        <dbReference type="ARBA" id="ARBA00023002"/>
    </source>
</evidence>
<comment type="caution">
    <text evidence="6">The sequence shown here is derived from an EMBL/GenBank/DDBJ whole genome shotgun (WGS) entry which is preliminary data.</text>
</comment>
<dbReference type="InterPro" id="IPR050172">
    <property type="entry name" value="SsuD_RutA_monooxygenase"/>
</dbReference>
<proteinExistence type="predicted"/>
<evidence type="ECO:0000256" key="2">
    <source>
        <dbReference type="ARBA" id="ARBA00022643"/>
    </source>
</evidence>
<dbReference type="GO" id="GO:0046306">
    <property type="term" value="P:alkanesulfonate catabolic process"/>
    <property type="evidence" value="ECO:0007669"/>
    <property type="project" value="TreeGrafter"/>
</dbReference>
<protein>
    <recommendedName>
        <fullName evidence="5">Luciferase-like domain-containing protein</fullName>
    </recommendedName>
</protein>
<evidence type="ECO:0000313" key="6">
    <source>
        <dbReference type="EMBL" id="GFG75174.1"/>
    </source>
</evidence>
<keyword evidence="4" id="KW-0503">Monooxygenase</keyword>
<dbReference type="AlphaFoldDB" id="A0A7I9XZH4"/>
<name>A0A7I9XZH4_9MYCO</name>
<dbReference type="InterPro" id="IPR011251">
    <property type="entry name" value="Luciferase-like_dom"/>
</dbReference>
<keyword evidence="2" id="KW-0288">FMN</keyword>
<dbReference type="Pfam" id="PF00296">
    <property type="entry name" value="Bac_luciferase"/>
    <property type="match status" value="1"/>
</dbReference>
<accession>A0A7I9XZH4</accession>
<dbReference type="EMBL" id="BLKW01000004">
    <property type="protein sequence ID" value="GFG75174.1"/>
    <property type="molecule type" value="Genomic_DNA"/>
</dbReference>
<evidence type="ECO:0000259" key="5">
    <source>
        <dbReference type="Pfam" id="PF00296"/>
    </source>
</evidence>
<evidence type="ECO:0000256" key="4">
    <source>
        <dbReference type="ARBA" id="ARBA00023033"/>
    </source>
</evidence>
<gene>
    <name evidence="6" type="ORF">MBOT_25390</name>
</gene>
<keyword evidence="3" id="KW-0560">Oxidoreductase</keyword>
<keyword evidence="1" id="KW-0285">Flavoprotein</keyword>
<dbReference type="Gene3D" id="3.20.20.30">
    <property type="entry name" value="Luciferase-like domain"/>
    <property type="match status" value="1"/>
</dbReference>
<feature type="domain" description="Luciferase-like" evidence="5">
    <location>
        <begin position="2"/>
        <end position="105"/>
    </location>
</feature>